<accession>A0A0C5JAQ9</accession>
<keyword evidence="3" id="KW-1185">Reference proteome</keyword>
<evidence type="ECO:0000259" key="1">
    <source>
        <dbReference type="PROSITE" id="PS51163"/>
    </source>
</evidence>
<dbReference type="Proteomes" id="UP000061603">
    <property type="component" value="Chromosome"/>
</dbReference>
<evidence type="ECO:0000313" key="3">
    <source>
        <dbReference type="Proteomes" id="UP000061603"/>
    </source>
</evidence>
<gene>
    <name evidence="2" type="ORF">PG1C_11530</name>
</gene>
<name>A0A0C5JAQ9_9PROT</name>
<proteinExistence type="predicted"/>
<dbReference type="InterPro" id="IPR052532">
    <property type="entry name" value="SUA5_domain"/>
</dbReference>
<evidence type="ECO:0000313" key="2">
    <source>
        <dbReference type="EMBL" id="AJP48888.1"/>
    </source>
</evidence>
<dbReference type="InterPro" id="IPR006070">
    <property type="entry name" value="Sua5-like_dom"/>
</dbReference>
<protein>
    <recommendedName>
        <fullName evidence="1">YrdC-like domain-containing protein</fullName>
    </recommendedName>
</protein>
<reference evidence="2 3" key="1">
    <citation type="journal article" date="2015" name="Genome Announc.">
        <title>Complete Genome Sequence of a Novel Bacterium within the Family Rhodocyclaceae That Degrades Polycyclic Aromatic Hydrocarbons.</title>
        <authorList>
            <person name="Singleton D.R."/>
            <person name="Dickey A.N."/>
            <person name="Scholl E.H."/>
            <person name="Wright F.A."/>
            <person name="Aitken M.D."/>
        </authorList>
    </citation>
    <scope>NUCLEOTIDE SEQUENCE [LARGE SCALE GENOMIC DNA]</scope>
    <source>
        <strain evidence="3">PG1-Ca6</strain>
    </source>
</reference>
<dbReference type="SUPFAM" id="SSF55821">
    <property type="entry name" value="YrdC/RibB"/>
    <property type="match status" value="1"/>
</dbReference>
<dbReference type="EMBL" id="CP010554">
    <property type="protein sequence ID" value="AJP48888.1"/>
    <property type="molecule type" value="Genomic_DNA"/>
</dbReference>
<dbReference type="Gene3D" id="3.90.870.10">
    <property type="entry name" value="DHBP synthase"/>
    <property type="match status" value="1"/>
</dbReference>
<dbReference type="NCBIfam" id="TIGR00057">
    <property type="entry name" value="L-threonylcarbamoyladenylate synthase"/>
    <property type="match status" value="1"/>
</dbReference>
<dbReference type="PROSITE" id="PS51163">
    <property type="entry name" value="YRDC"/>
    <property type="match status" value="1"/>
</dbReference>
<sequence length="208" mass="22611">MAQLFQIHPEHPQPRLIKQAAEIARGGGLLALPTDAAYSLVGVTGYAPLLDRIRVIRGVDERHHFTLMCRDLSEIAKYARVDNAQFRLLKATTPGGYTFILEGTKELPRRLLHPKRKTIGLRVPDHPVVLALLAELDEPLLSSTLILPGDGLPLADADEIRERLEKQLDAVVDAGSCGIEMTTVINLTGDHPELIRAGCGPLAPCGLA</sequence>
<dbReference type="AlphaFoldDB" id="A0A0C5JAQ9"/>
<feature type="domain" description="YrdC-like" evidence="1">
    <location>
        <begin position="14"/>
        <end position="200"/>
    </location>
</feature>
<dbReference type="STRING" id="1565605.PG1C_11530"/>
<dbReference type="PATRIC" id="fig|1565605.3.peg.2450"/>
<dbReference type="HOGENOM" id="CLU_031397_3_0_4"/>
<dbReference type="KEGG" id="rbu:PG1C_11530"/>
<dbReference type="RefSeq" id="WP_202634943.1">
    <property type="nucleotide sequence ID" value="NZ_CP010554.1"/>
</dbReference>
<organism evidence="2 3">
    <name type="scientific">Rugosibacter aromaticivorans</name>
    <dbReference type="NCBI Taxonomy" id="1565605"/>
    <lineage>
        <taxon>Bacteria</taxon>
        <taxon>Pseudomonadati</taxon>
        <taxon>Pseudomonadota</taxon>
        <taxon>Betaproteobacteria</taxon>
        <taxon>Nitrosomonadales</taxon>
        <taxon>Sterolibacteriaceae</taxon>
        <taxon>Rugosibacter</taxon>
    </lineage>
</organism>
<dbReference type="GO" id="GO:0003725">
    <property type="term" value="F:double-stranded RNA binding"/>
    <property type="evidence" value="ECO:0007669"/>
    <property type="project" value="InterPro"/>
</dbReference>
<dbReference type="PANTHER" id="PTHR42828:SF3">
    <property type="entry name" value="THREONYLCARBAMOYL-AMP SYNTHASE"/>
    <property type="match status" value="1"/>
</dbReference>
<dbReference type="InterPro" id="IPR017945">
    <property type="entry name" value="DHBP_synth_RibB-like_a/b_dom"/>
</dbReference>
<dbReference type="Pfam" id="PF01300">
    <property type="entry name" value="Sua5_yciO_yrdC"/>
    <property type="match status" value="1"/>
</dbReference>
<dbReference type="PANTHER" id="PTHR42828">
    <property type="entry name" value="DHBP SYNTHASE RIBB-LIKE ALPHA/BETA DOMAIN-CONTAINING PROTEIN"/>
    <property type="match status" value="1"/>
</dbReference>